<feature type="domain" description="Beta-xylosidase C-terminal Concanavalin A-like" evidence="1">
    <location>
        <begin position="2"/>
        <end position="122"/>
    </location>
</feature>
<evidence type="ECO:0000313" key="3">
    <source>
        <dbReference type="Proteomes" id="UP000460317"/>
    </source>
</evidence>
<dbReference type="InterPro" id="IPR041542">
    <property type="entry name" value="GH43_C2"/>
</dbReference>
<dbReference type="Pfam" id="PF17851">
    <property type="entry name" value="GH43_C2"/>
    <property type="match status" value="1"/>
</dbReference>
<protein>
    <submittedName>
        <fullName evidence="2">Xylan 1,4-beta-xylosidase</fullName>
    </submittedName>
</protein>
<dbReference type="AlphaFoldDB" id="A0A7J5J904"/>
<reference evidence="2 3" key="1">
    <citation type="journal article" date="2019" name="Nat. Med.">
        <title>A library of human gut bacterial isolates paired with longitudinal multiomics data enables mechanistic microbiome research.</title>
        <authorList>
            <person name="Poyet M."/>
            <person name="Groussin M."/>
            <person name="Gibbons S.M."/>
            <person name="Avila-Pacheco J."/>
            <person name="Jiang X."/>
            <person name="Kearney S.M."/>
            <person name="Perrotta A.R."/>
            <person name="Berdy B."/>
            <person name="Zhao S."/>
            <person name="Lieberman T.D."/>
            <person name="Swanson P.K."/>
            <person name="Smith M."/>
            <person name="Roesemann S."/>
            <person name="Alexander J.E."/>
            <person name="Rich S.A."/>
            <person name="Livny J."/>
            <person name="Vlamakis H."/>
            <person name="Clish C."/>
            <person name="Bullock K."/>
            <person name="Deik A."/>
            <person name="Scott J."/>
            <person name="Pierce K.A."/>
            <person name="Xavier R.J."/>
            <person name="Alm E.J."/>
        </authorList>
    </citation>
    <scope>NUCLEOTIDE SEQUENCE [LARGE SCALE GENOMIC DNA]</scope>
    <source>
        <strain evidence="2 3">BIOML-A165</strain>
    </source>
</reference>
<evidence type="ECO:0000313" key="2">
    <source>
        <dbReference type="EMBL" id="KAB4442577.1"/>
    </source>
</evidence>
<gene>
    <name evidence="2" type="ORF">GAN93_27830</name>
</gene>
<dbReference type="GO" id="GO:0005975">
    <property type="term" value="P:carbohydrate metabolic process"/>
    <property type="evidence" value="ECO:0007669"/>
    <property type="project" value="UniProtKB-ARBA"/>
</dbReference>
<evidence type="ECO:0000259" key="1">
    <source>
        <dbReference type="Pfam" id="PF17851"/>
    </source>
</evidence>
<dbReference type="InterPro" id="IPR051795">
    <property type="entry name" value="Glycosyl_Hydrlase_43"/>
</dbReference>
<dbReference type="Gene3D" id="2.60.120.200">
    <property type="match status" value="1"/>
</dbReference>
<dbReference type="Proteomes" id="UP000460317">
    <property type="component" value="Unassembled WGS sequence"/>
</dbReference>
<dbReference type="SUPFAM" id="SSF49899">
    <property type="entry name" value="Concanavalin A-like lectins/glucanases"/>
    <property type="match status" value="1"/>
</dbReference>
<accession>A0A7J5J904</accession>
<dbReference type="EMBL" id="WCSB01000355">
    <property type="protein sequence ID" value="KAB4442577.1"/>
    <property type="molecule type" value="Genomic_DNA"/>
</dbReference>
<comment type="caution">
    <text evidence="2">The sequence shown here is derived from an EMBL/GenBank/DDBJ whole genome shotgun (WGS) entry which is preliminary data.</text>
</comment>
<dbReference type="GO" id="GO:0004553">
    <property type="term" value="F:hydrolase activity, hydrolyzing O-glycosyl compounds"/>
    <property type="evidence" value="ECO:0007669"/>
    <property type="project" value="UniProtKB-ARBA"/>
</dbReference>
<dbReference type="PANTHER" id="PTHR42812:SF2">
    <property type="entry name" value="XYLOSIDASE_ARABINOSIDASE"/>
    <property type="match status" value="1"/>
</dbReference>
<name>A0A7J5J904_BACT4</name>
<proteinExistence type="predicted"/>
<sequence>TSAHKYEVEACLELKGENTSAGLVAYYDENYHFGFGFNHKQMLRYRRGQVSRTESKLPQANQCGKMWLRLRNDANVLSAWYSADGKKWHKYPWGFEISGVHHNTVYGFLFVRPGIFAGGDGQVEVTDFVLRNLD</sequence>
<dbReference type="PANTHER" id="PTHR42812">
    <property type="entry name" value="BETA-XYLOSIDASE"/>
    <property type="match status" value="1"/>
</dbReference>
<feature type="non-terminal residue" evidence="2">
    <location>
        <position position="1"/>
    </location>
</feature>
<dbReference type="InterPro" id="IPR013320">
    <property type="entry name" value="ConA-like_dom_sf"/>
</dbReference>
<organism evidence="2 3">
    <name type="scientific">Bacteroides thetaiotaomicron</name>
    <dbReference type="NCBI Taxonomy" id="818"/>
    <lineage>
        <taxon>Bacteria</taxon>
        <taxon>Pseudomonadati</taxon>
        <taxon>Bacteroidota</taxon>
        <taxon>Bacteroidia</taxon>
        <taxon>Bacteroidales</taxon>
        <taxon>Bacteroidaceae</taxon>
        <taxon>Bacteroides</taxon>
    </lineage>
</organism>